<comment type="caution">
    <text evidence="2">The sequence shown here is derived from an EMBL/GenBank/DDBJ whole genome shotgun (WGS) entry which is preliminary data.</text>
</comment>
<dbReference type="EMBL" id="JBBBZM010000023">
    <property type="protein sequence ID" value="KAL0638339.1"/>
    <property type="molecule type" value="Genomic_DNA"/>
</dbReference>
<keyword evidence="1" id="KW-0812">Transmembrane</keyword>
<keyword evidence="3" id="KW-1185">Reference proteome</keyword>
<evidence type="ECO:0000256" key="1">
    <source>
        <dbReference type="SAM" id="Phobius"/>
    </source>
</evidence>
<feature type="transmembrane region" description="Helical" evidence="1">
    <location>
        <begin position="20"/>
        <end position="40"/>
    </location>
</feature>
<organism evidence="2 3">
    <name type="scientific">Discina gigas</name>
    <dbReference type="NCBI Taxonomy" id="1032678"/>
    <lineage>
        <taxon>Eukaryota</taxon>
        <taxon>Fungi</taxon>
        <taxon>Dikarya</taxon>
        <taxon>Ascomycota</taxon>
        <taxon>Pezizomycotina</taxon>
        <taxon>Pezizomycetes</taxon>
        <taxon>Pezizales</taxon>
        <taxon>Discinaceae</taxon>
        <taxon>Discina</taxon>
    </lineage>
</organism>
<proteinExistence type="predicted"/>
<sequence length="344" mass="38763">MIGLPAGYEIPPVNEMNREISLICWGFTVGFGFLTCRGAWKQTTRVKRKFRLRSVYVWALWADIIASFGFGFAVWFYMQQHVAPGFPLFLLIVFSWSIQMHSQLQILLNRLSMIMSNKTWATRLRWIAFIIILAINIMVATTWIPAVMEVAPIKISGVLGRTQKIIYLFIDGSLNYYYVRVVDRKVAELGLAEFKPLVKFNTRIAALSVAMNLILIGMMNYPSPYVFMALHPPSFLIKLNIEMSMANLILKIARSNEFTNSSICTTDSCELGYYAPEAHSDNYNHNNVDYGATKSTTAAEIQGVGDLETGSQTSFTVSGDQTVEFENDEQPLHAGASEIEVMTI</sequence>
<dbReference type="PANTHER" id="PTHR35179:SF1">
    <property type="entry name" value="INTEGRAL MEMBRANE PROTEIN"/>
    <property type="match status" value="1"/>
</dbReference>
<evidence type="ECO:0000313" key="2">
    <source>
        <dbReference type="EMBL" id="KAL0638339.1"/>
    </source>
</evidence>
<feature type="transmembrane region" description="Helical" evidence="1">
    <location>
        <begin position="204"/>
        <end position="223"/>
    </location>
</feature>
<reference evidence="2 3" key="1">
    <citation type="submission" date="2024-02" db="EMBL/GenBank/DDBJ databases">
        <title>Discinaceae phylogenomics.</title>
        <authorList>
            <person name="Dirks A.C."/>
            <person name="James T.Y."/>
        </authorList>
    </citation>
    <scope>NUCLEOTIDE SEQUENCE [LARGE SCALE GENOMIC DNA]</scope>
    <source>
        <strain evidence="2 3">ACD0624</strain>
    </source>
</reference>
<protein>
    <submittedName>
        <fullName evidence="2">Uncharacterized protein</fullName>
    </submittedName>
</protein>
<gene>
    <name evidence="2" type="ORF">Q9L58_002644</name>
</gene>
<accession>A0ABR3GR05</accession>
<name>A0ABR3GR05_9PEZI</name>
<evidence type="ECO:0000313" key="3">
    <source>
        <dbReference type="Proteomes" id="UP001447188"/>
    </source>
</evidence>
<keyword evidence="1" id="KW-0472">Membrane</keyword>
<dbReference type="Proteomes" id="UP001447188">
    <property type="component" value="Unassembled WGS sequence"/>
</dbReference>
<feature type="transmembrane region" description="Helical" evidence="1">
    <location>
        <begin position="84"/>
        <end position="104"/>
    </location>
</feature>
<feature type="transmembrane region" description="Helical" evidence="1">
    <location>
        <begin position="124"/>
        <end position="145"/>
    </location>
</feature>
<feature type="transmembrane region" description="Helical" evidence="1">
    <location>
        <begin position="55"/>
        <end position="78"/>
    </location>
</feature>
<dbReference type="PANTHER" id="PTHR35179">
    <property type="entry name" value="PROTEIN CBG02620"/>
    <property type="match status" value="1"/>
</dbReference>
<keyword evidence="1" id="KW-1133">Transmembrane helix</keyword>
<feature type="transmembrane region" description="Helical" evidence="1">
    <location>
        <begin position="165"/>
        <end position="183"/>
    </location>
</feature>